<proteinExistence type="inferred from homology"/>
<dbReference type="PANTHER" id="PTHR11506:SF6">
    <property type="entry name" value="LYSOSOME-ASSOCIATED MEMBRANE GLYCOPROTEIN 2"/>
    <property type="match status" value="1"/>
</dbReference>
<evidence type="ECO:0000259" key="11">
    <source>
        <dbReference type="Pfam" id="PF21222"/>
    </source>
</evidence>
<dbReference type="GO" id="GO:0005765">
    <property type="term" value="C:lysosomal membrane"/>
    <property type="evidence" value="ECO:0007669"/>
    <property type="project" value="UniProtKB-SubCell"/>
</dbReference>
<comment type="subcellular location">
    <subcellularLocation>
        <location evidence="1">Endosome membrane</location>
        <topology evidence="1">Single-pass type I membrane protein</topology>
    </subcellularLocation>
    <subcellularLocation>
        <location evidence="8">Lysosome membrane</location>
        <topology evidence="8">Single-pass type I membrane protein</topology>
    </subcellularLocation>
</comment>
<reference evidence="12" key="1">
    <citation type="submission" date="2025-08" db="UniProtKB">
        <authorList>
            <consortium name="Ensembl"/>
        </authorList>
    </citation>
    <scope>IDENTIFICATION</scope>
</reference>
<keyword evidence="6 8" id="KW-0472">Membrane</keyword>
<keyword evidence="3" id="KW-0732">Signal</keyword>
<dbReference type="GeneTree" id="ENSGT00950000182899"/>
<keyword evidence="2 8" id="KW-0812">Transmembrane</keyword>
<evidence type="ECO:0000256" key="2">
    <source>
        <dbReference type="ARBA" id="ARBA00022692"/>
    </source>
</evidence>
<evidence type="ECO:0000256" key="1">
    <source>
        <dbReference type="ARBA" id="ARBA00004530"/>
    </source>
</evidence>
<accession>A0A3Q2ZCN4</accession>
<evidence type="ECO:0000313" key="13">
    <source>
        <dbReference type="Proteomes" id="UP000264800"/>
    </source>
</evidence>
<evidence type="ECO:0000256" key="4">
    <source>
        <dbReference type="ARBA" id="ARBA00022753"/>
    </source>
</evidence>
<dbReference type="InterPro" id="IPR002000">
    <property type="entry name" value="Lysosome-assoc_membr_glycop"/>
</dbReference>
<comment type="similarity">
    <text evidence="8">Belongs to the LAMP family.</text>
</comment>
<feature type="domain" description="Lysosome-associated membrane glycoprotein 2-like luminal" evidence="10">
    <location>
        <begin position="210"/>
        <end position="260"/>
    </location>
</feature>
<dbReference type="PROSITE" id="PS51407">
    <property type="entry name" value="LAMP_3"/>
    <property type="match status" value="1"/>
</dbReference>
<dbReference type="GO" id="GO:0072594">
    <property type="term" value="P:establishment of protein localization to organelle"/>
    <property type="evidence" value="ECO:0007669"/>
    <property type="project" value="TreeGrafter"/>
</dbReference>
<feature type="disulfide bond" evidence="8">
    <location>
        <begin position="233"/>
        <end position="270"/>
    </location>
</feature>
<feature type="domain" description="Lysosome-associated membrane glycoprotein 2-like transmembrane" evidence="11">
    <location>
        <begin position="279"/>
        <end position="310"/>
    </location>
</feature>
<keyword evidence="7" id="KW-0325">Glycoprotein</keyword>
<dbReference type="GO" id="GO:0005886">
    <property type="term" value="C:plasma membrane"/>
    <property type="evidence" value="ECO:0007669"/>
    <property type="project" value="UniProtKB-SubCell"/>
</dbReference>
<reference evidence="12" key="2">
    <citation type="submission" date="2025-09" db="UniProtKB">
        <authorList>
            <consortium name="Ensembl"/>
        </authorList>
    </citation>
    <scope>IDENTIFICATION</scope>
</reference>
<dbReference type="CDD" id="cd12087">
    <property type="entry name" value="TM_EGFR-like"/>
    <property type="match status" value="1"/>
</dbReference>
<dbReference type="GO" id="GO:0031902">
    <property type="term" value="C:late endosome membrane"/>
    <property type="evidence" value="ECO:0007669"/>
    <property type="project" value="TreeGrafter"/>
</dbReference>
<dbReference type="Proteomes" id="UP000264800">
    <property type="component" value="Unplaced"/>
</dbReference>
<evidence type="ECO:0000256" key="6">
    <source>
        <dbReference type="ARBA" id="ARBA00023136"/>
    </source>
</evidence>
<keyword evidence="4" id="KW-0967">Endosome</keyword>
<dbReference type="Ensembl" id="ENSKMAT00000000369.1">
    <property type="protein sequence ID" value="ENSKMAP00000000340.1"/>
    <property type="gene ID" value="ENSKMAG00000000208.1"/>
</dbReference>
<sequence length="312" mass="34627">IEVNVTEDKKLCLYADLMLKFSVSYEISRTVLFALPENATSDGSKCDPKNSILKLNFGAGNSWSVNFIPSVNSYQADQITFSYNLKTITVSQNASIKDVEMDTCYSCKSKEVISADQVNMTLWNVLIQAFVTNGSKSENSKCRCRHNNETCLLADFGLRIGFKLNQKYQEMNFNPDRANVSGSCGVNSSELVLVSDEMTITFTFVNVSNLQVFNESSTNLSLWETNVGSSYMCNKEQNATISERLNLYTFNLRVQPFGVKKGVFSTAYECSLDDPSILIPIIVGAALAGLILIVVIAYLIGRRKTHAGYQTL</sequence>
<dbReference type="Gene3D" id="2.40.160.110">
    <property type="match status" value="2"/>
</dbReference>
<evidence type="ECO:0000256" key="8">
    <source>
        <dbReference type="PROSITE-ProRule" id="PRU00740"/>
    </source>
</evidence>
<organism evidence="12 13">
    <name type="scientific">Kryptolebias marmoratus</name>
    <name type="common">Mangrove killifish</name>
    <name type="synonym">Rivulus marmoratus</name>
    <dbReference type="NCBI Taxonomy" id="37003"/>
    <lineage>
        <taxon>Eukaryota</taxon>
        <taxon>Metazoa</taxon>
        <taxon>Chordata</taxon>
        <taxon>Craniata</taxon>
        <taxon>Vertebrata</taxon>
        <taxon>Euteleostomi</taxon>
        <taxon>Actinopterygii</taxon>
        <taxon>Neopterygii</taxon>
        <taxon>Teleostei</taxon>
        <taxon>Neoteleostei</taxon>
        <taxon>Acanthomorphata</taxon>
        <taxon>Ovalentaria</taxon>
        <taxon>Atherinomorphae</taxon>
        <taxon>Cyprinodontiformes</taxon>
        <taxon>Rivulidae</taxon>
        <taxon>Kryptolebias</taxon>
    </lineage>
</organism>
<comment type="caution">
    <text evidence="8">Lacks conserved residue(s) required for the propagation of feature annotation.</text>
</comment>
<dbReference type="InterPro" id="IPR048528">
    <property type="entry name" value="Lamp2-like_luminal"/>
</dbReference>
<keyword evidence="8" id="KW-0458">Lysosome</keyword>
<keyword evidence="8" id="KW-1015">Disulfide bond</keyword>
<dbReference type="InterPro" id="IPR048524">
    <property type="entry name" value="Lamp2-like_TM"/>
</dbReference>
<keyword evidence="5 9" id="KW-1133">Transmembrane helix</keyword>
<dbReference type="PANTHER" id="PTHR11506">
    <property type="entry name" value="LYSOSOME-ASSOCIATED MEMBRANE GLYCOPROTEIN"/>
    <property type="match status" value="1"/>
</dbReference>
<feature type="domain" description="Lysosome-associated membrane glycoprotein 2-like luminal" evidence="10">
    <location>
        <begin position="143"/>
        <end position="208"/>
    </location>
</feature>
<keyword evidence="13" id="KW-1185">Reference proteome</keyword>
<evidence type="ECO:0000256" key="9">
    <source>
        <dbReference type="SAM" id="Phobius"/>
    </source>
</evidence>
<feature type="transmembrane region" description="Helical" evidence="9">
    <location>
        <begin position="277"/>
        <end position="300"/>
    </location>
</feature>
<evidence type="ECO:0000259" key="10">
    <source>
        <dbReference type="Pfam" id="PF01299"/>
    </source>
</evidence>
<protein>
    <submittedName>
        <fullName evidence="12">Lysosomal-associated membrane protein 2</fullName>
    </submittedName>
</protein>
<evidence type="ECO:0000313" key="12">
    <source>
        <dbReference type="Ensembl" id="ENSKMAP00000000340.1"/>
    </source>
</evidence>
<evidence type="ECO:0000256" key="5">
    <source>
        <dbReference type="ARBA" id="ARBA00022989"/>
    </source>
</evidence>
<dbReference type="AlphaFoldDB" id="A0A3Q2ZCN4"/>
<dbReference type="Pfam" id="PF01299">
    <property type="entry name" value="Lamp2-like_luminal"/>
    <property type="match status" value="3"/>
</dbReference>
<evidence type="ECO:0000256" key="7">
    <source>
        <dbReference type="ARBA" id="ARBA00023180"/>
    </source>
</evidence>
<evidence type="ECO:0000256" key="3">
    <source>
        <dbReference type="ARBA" id="ARBA00022729"/>
    </source>
</evidence>
<feature type="domain" description="Lysosome-associated membrane glycoprotein 2-like luminal" evidence="10">
    <location>
        <begin position="4"/>
        <end position="131"/>
    </location>
</feature>
<dbReference type="Pfam" id="PF21222">
    <property type="entry name" value="Lamp2_2nd"/>
    <property type="match status" value="1"/>
</dbReference>
<name>A0A3Q2ZCN4_KRYMA</name>